<keyword evidence="3 7" id="KW-0812">Transmembrane</keyword>
<evidence type="ECO:0000313" key="9">
    <source>
        <dbReference type="Proteomes" id="UP001165289"/>
    </source>
</evidence>
<feature type="transmembrane region" description="Helical" evidence="7">
    <location>
        <begin position="492"/>
        <end position="516"/>
    </location>
</feature>
<feature type="transmembrane region" description="Helical" evidence="7">
    <location>
        <begin position="404"/>
        <end position="423"/>
    </location>
</feature>
<comment type="caution">
    <text evidence="8">The sequence shown here is derived from an EMBL/GenBank/DDBJ whole genome shotgun (WGS) entry which is preliminary data.</text>
</comment>
<dbReference type="EMBL" id="JAKMXF010000354">
    <property type="protein sequence ID" value="KAI6646670.1"/>
    <property type="molecule type" value="Genomic_DNA"/>
</dbReference>
<feature type="transmembrane region" description="Helical" evidence="7">
    <location>
        <begin position="72"/>
        <end position="89"/>
    </location>
</feature>
<feature type="transmembrane region" description="Helical" evidence="7">
    <location>
        <begin position="101"/>
        <end position="123"/>
    </location>
</feature>
<dbReference type="AlphaFoldDB" id="A0AAV7JDX8"/>
<feature type="transmembrane region" description="Helical" evidence="7">
    <location>
        <begin position="239"/>
        <end position="257"/>
    </location>
</feature>
<evidence type="ECO:0000256" key="4">
    <source>
        <dbReference type="ARBA" id="ARBA00022989"/>
    </source>
</evidence>
<feature type="transmembrane region" description="Helical" evidence="7">
    <location>
        <begin position="135"/>
        <end position="154"/>
    </location>
</feature>
<evidence type="ECO:0000313" key="8">
    <source>
        <dbReference type="EMBL" id="KAI6646670.1"/>
    </source>
</evidence>
<evidence type="ECO:0000256" key="3">
    <source>
        <dbReference type="ARBA" id="ARBA00022692"/>
    </source>
</evidence>
<feature type="transmembrane region" description="Helical" evidence="7">
    <location>
        <begin position="183"/>
        <end position="205"/>
    </location>
</feature>
<dbReference type="PANTHER" id="PTHR21716:SF4">
    <property type="entry name" value="TRANSMEMBRANE PROTEIN 245"/>
    <property type="match status" value="1"/>
</dbReference>
<feature type="transmembrane region" description="Helical" evidence="7">
    <location>
        <begin position="800"/>
        <end position="822"/>
    </location>
</feature>
<evidence type="ECO:0000256" key="7">
    <source>
        <dbReference type="SAM" id="Phobius"/>
    </source>
</evidence>
<dbReference type="InterPro" id="IPR002549">
    <property type="entry name" value="AI-2E-like"/>
</dbReference>
<evidence type="ECO:0000256" key="5">
    <source>
        <dbReference type="ARBA" id="ARBA00023136"/>
    </source>
</evidence>
<feature type="transmembrane region" description="Helical" evidence="7">
    <location>
        <begin position="212"/>
        <end position="233"/>
    </location>
</feature>
<feature type="compositionally biased region" description="Basic and acidic residues" evidence="6">
    <location>
        <begin position="299"/>
        <end position="315"/>
    </location>
</feature>
<gene>
    <name evidence="8" type="ORF">LOD99_12791</name>
</gene>
<feature type="region of interest" description="Disordered" evidence="6">
    <location>
        <begin position="296"/>
        <end position="356"/>
    </location>
</feature>
<evidence type="ECO:0000256" key="6">
    <source>
        <dbReference type="SAM" id="MobiDB-lite"/>
    </source>
</evidence>
<keyword evidence="5 7" id="KW-0472">Membrane</keyword>
<dbReference type="GO" id="GO:0016020">
    <property type="term" value="C:membrane"/>
    <property type="evidence" value="ECO:0007669"/>
    <property type="project" value="UniProtKB-SubCell"/>
</dbReference>
<keyword evidence="9" id="KW-1185">Reference proteome</keyword>
<evidence type="ECO:0000256" key="2">
    <source>
        <dbReference type="ARBA" id="ARBA00009773"/>
    </source>
</evidence>
<dbReference type="Pfam" id="PF01594">
    <property type="entry name" value="AI-2E_transport"/>
    <property type="match status" value="1"/>
</dbReference>
<name>A0AAV7JDX8_9METZ</name>
<proteinExistence type="inferred from homology"/>
<feature type="transmembrane region" description="Helical" evidence="7">
    <location>
        <begin position="829"/>
        <end position="850"/>
    </location>
</feature>
<keyword evidence="4 7" id="KW-1133">Transmembrane helix</keyword>
<feature type="transmembrane region" description="Helical" evidence="7">
    <location>
        <begin position="773"/>
        <end position="794"/>
    </location>
</feature>
<evidence type="ECO:0000256" key="1">
    <source>
        <dbReference type="ARBA" id="ARBA00004141"/>
    </source>
</evidence>
<protein>
    <submittedName>
        <fullName evidence="8">Membrane protein</fullName>
    </submittedName>
</protein>
<feature type="compositionally biased region" description="Basic and acidic residues" evidence="6">
    <location>
        <begin position="335"/>
        <end position="344"/>
    </location>
</feature>
<sequence length="913" mass="103086">MDEDEDGQPRTRGRPRGISLSSFVMNRYFQGDSLTFEPPAEMKQAFYNAAAIFFFLLLCVMGLYVAGIFTAFIRPLLWAVLCGTFLFPFKKTSNEFMRAKLSHCLSVGIPITLYLSLLPFWLLNDTGDLIVRVFQSHWVMFLLSGMCMPLLGWLSFATANLVGNILIFVVDTSHYILETADLYQSMLIWFIIIYFLTSTCLPFVYKSEVLSVALSTLLLPVWMLVATLVLVYIQILQLPLFLFIQTILVSAALMIQIEKRKGITNSDHDTSISTYKSDLSTVSIGETMEHVLSPVHPVSEGRHLEPEPELSRSDVSESSIPRDISYISASTTHSSPEKRPKESESSEVFTSEKQSKPKGWSEIGKFIQSQRDANILIPKISRQNIHRDKIAIKSAENRASRDRIFFLLFWACFLYKLYNNYWFLSLLLLPLPWIGLKKLLSTNTSKHLFSKITSLSDRVPKLCPDALIHAYYLFLKLDDKVYLWLEYSLDKLVTIFIMFMVCVVTCLFTAFTIMQFRQESFQIMMMGSHAWNRTAEYSMNTINQIMNSTVYEDQNVSSLINDKLSDWSGQIYFSSRRWLASEIRELISDDDEEINDETRIKMEQQLVDTLDQMFAAFRALQNSSNTFALSPLTANASLYDVAMSIVSASFNSNSMGNIVKLVKSNLSVILNLFRSVGELLVTNFGVLFLMSGKLFSLLLGGGSALLNFFFSSIIFFTSLFYLMLYSKNNYIPMRRILEFIPITNVNGLNPAKEIEKALSEAIVSVFDASLRMALFYGVYTWLIHSVFGVSIAFIPAAFAAVAGVVPFVGSYWACLAGVLELWFTHDQSLLAFTFFCLHLLPSYVVDQAIYAEVKGGAHPYLTGLAVAGGVYFNGIEGAIIGPIILCCLLAGANMYTLFIGKNKDDETEESNPF</sequence>
<feature type="transmembrane region" description="Helical" evidence="7">
    <location>
        <begin position="870"/>
        <end position="892"/>
    </location>
</feature>
<comment type="subcellular location">
    <subcellularLocation>
        <location evidence="1">Membrane</location>
        <topology evidence="1">Multi-pass membrane protein</topology>
    </subcellularLocation>
</comment>
<feature type="transmembrane region" description="Helical" evidence="7">
    <location>
        <begin position="161"/>
        <end position="177"/>
    </location>
</feature>
<accession>A0AAV7JDX8</accession>
<organism evidence="8 9">
    <name type="scientific">Oopsacas minuta</name>
    <dbReference type="NCBI Taxonomy" id="111878"/>
    <lineage>
        <taxon>Eukaryota</taxon>
        <taxon>Metazoa</taxon>
        <taxon>Porifera</taxon>
        <taxon>Hexactinellida</taxon>
        <taxon>Hexasterophora</taxon>
        <taxon>Lyssacinosida</taxon>
        <taxon>Leucopsacidae</taxon>
        <taxon>Oopsacas</taxon>
    </lineage>
</organism>
<feature type="transmembrane region" description="Helical" evidence="7">
    <location>
        <begin position="45"/>
        <end position="66"/>
    </location>
</feature>
<dbReference type="PANTHER" id="PTHR21716">
    <property type="entry name" value="TRANSMEMBRANE PROTEIN"/>
    <property type="match status" value="1"/>
</dbReference>
<comment type="similarity">
    <text evidence="2">Belongs to the autoinducer-2 exporter (AI-2E) (TC 2.A.86) family.</text>
</comment>
<reference evidence="8 9" key="1">
    <citation type="journal article" date="2023" name="BMC Biol.">
        <title>The compact genome of the sponge Oopsacas minuta (Hexactinellida) is lacking key metazoan core genes.</title>
        <authorList>
            <person name="Santini S."/>
            <person name="Schenkelaars Q."/>
            <person name="Jourda C."/>
            <person name="Duchesne M."/>
            <person name="Belahbib H."/>
            <person name="Rocher C."/>
            <person name="Selva M."/>
            <person name="Riesgo A."/>
            <person name="Vervoort M."/>
            <person name="Leys S.P."/>
            <person name="Kodjabachian L."/>
            <person name="Le Bivic A."/>
            <person name="Borchiellini C."/>
            <person name="Claverie J.M."/>
            <person name="Renard E."/>
        </authorList>
    </citation>
    <scope>NUCLEOTIDE SEQUENCE [LARGE SCALE GENOMIC DNA]</scope>
    <source>
        <strain evidence="8">SPO-2</strain>
    </source>
</reference>
<feature type="transmembrane region" description="Helical" evidence="7">
    <location>
        <begin position="705"/>
        <end position="725"/>
    </location>
</feature>
<dbReference type="Proteomes" id="UP001165289">
    <property type="component" value="Unassembled WGS sequence"/>
</dbReference>